<sequence length="576" mass="65174">MPIKQPQNAQQQLQYLTHIIWQTRPDLQLLFKHSASEAFHMWLLLHGRNEYQGLAEVLPKVPLPLLEQPDEQAHHKTTPCLTRFMRGIWQSRPDLQAAFDLAQPEQQQSFIRWYFLFGVNEHQLENYLSQAQLTWLLSSAYSDVHLPNILMLVWEQDPALQQQFSNPKAPEFLNWARQHGRKQYPLLETLTKVAERQHPSTAAHGGATAPKRPFGINLIGYANGQFGIGEDVRMAALACEAADIPFTIYNVAPGKEVELAASQADQHISDQLPYAINLFCTTGIETARLAAVEGQKLFDGYYCIGYWPWELPEWPSAWHIAYNYIDEIWASSRFAYHAYIGSSPKPVRHMPMAVNVESSAQQTRRDFGLPEGDHLFVFSFDFLSSVQRKNPQACVKAFQSAFPQGNEPVGLVVKAMRAEDNNPLWQALQAQAKSDPRIHIINQTLTRGEVLDLYRACDCFVSLHRSEGFGRGIADAMMLGKPVITTGYSGNLDFTTPATAALVDHQLTVLTKDDYPFGEGQHWAEPNIEHAAWWMRRLVHQPEIAKALAAQGQRLMQSAYAPNSVGNYYRAVLNTL</sequence>
<dbReference type="Gene3D" id="3.40.50.2000">
    <property type="entry name" value="Glycogen Phosphorylase B"/>
    <property type="match status" value="1"/>
</dbReference>
<dbReference type="RefSeq" id="WP_172416633.1">
    <property type="nucleotide sequence ID" value="NZ_AP022821.1"/>
</dbReference>
<evidence type="ECO:0000259" key="1">
    <source>
        <dbReference type="Pfam" id="PF00534"/>
    </source>
</evidence>
<evidence type="ECO:0000313" key="2">
    <source>
        <dbReference type="EMBL" id="BCA93323.1"/>
    </source>
</evidence>
<dbReference type="CDD" id="cd03801">
    <property type="entry name" value="GT4_PimA-like"/>
    <property type="match status" value="1"/>
</dbReference>
<evidence type="ECO:0000313" key="3">
    <source>
        <dbReference type="Proteomes" id="UP000503197"/>
    </source>
</evidence>
<dbReference type="PANTHER" id="PTHR46656:SF3">
    <property type="entry name" value="PUTATIVE-RELATED"/>
    <property type="match status" value="1"/>
</dbReference>
<dbReference type="InterPro" id="IPR001296">
    <property type="entry name" value="Glyco_trans_1"/>
</dbReference>
<dbReference type="EMBL" id="AP022821">
    <property type="protein sequence ID" value="BCA93323.1"/>
    <property type="molecule type" value="Genomic_DNA"/>
</dbReference>
<dbReference type="AlphaFoldDB" id="A0A6F8SZC7"/>
<dbReference type="SUPFAM" id="SSF53756">
    <property type="entry name" value="UDP-Glycosyltransferase/glycogen phosphorylase"/>
    <property type="match status" value="1"/>
</dbReference>
<gene>
    <name evidence="2" type="ORF">HMSLTHF_30980</name>
</gene>
<dbReference type="GO" id="GO:0016757">
    <property type="term" value="F:glycosyltransferase activity"/>
    <property type="evidence" value="ECO:0007669"/>
    <property type="project" value="InterPro"/>
</dbReference>
<reference evidence="2 3" key="1">
    <citation type="submission" date="2020-02" db="EMBL/GenBank/DDBJ databases">
        <title>Complete Genome Sequence of Halomonas meridiana strain BAA-801, Isolated from Deep Sea Thermal Vent.</title>
        <authorList>
            <person name="Takahashi Y."/>
            <person name="Takahashi H."/>
            <person name="Galipon J."/>
            <person name="Arakawa K."/>
        </authorList>
    </citation>
    <scope>NUCLEOTIDE SEQUENCE [LARGE SCALE GENOMIC DNA]</scope>
    <source>
        <strain evidence="2 3">Slthf1</strain>
    </source>
</reference>
<accession>A0A6F8SZC7</accession>
<name>A0A6F8SZC7_9GAMM</name>
<proteinExistence type="predicted"/>
<dbReference type="PANTHER" id="PTHR46656">
    <property type="entry name" value="PUTATIVE-RELATED"/>
    <property type="match status" value="1"/>
</dbReference>
<protein>
    <recommendedName>
        <fullName evidence="1">Glycosyl transferase family 1 domain-containing protein</fullName>
    </recommendedName>
</protein>
<organism evidence="2 3">
    <name type="scientific">Vreelandella aquamarina</name>
    <dbReference type="NCBI Taxonomy" id="77097"/>
    <lineage>
        <taxon>Bacteria</taxon>
        <taxon>Pseudomonadati</taxon>
        <taxon>Pseudomonadota</taxon>
        <taxon>Gammaproteobacteria</taxon>
        <taxon>Oceanospirillales</taxon>
        <taxon>Halomonadaceae</taxon>
        <taxon>Vreelandella</taxon>
    </lineage>
</organism>
<feature type="domain" description="Glycosyl transferase family 1" evidence="1">
    <location>
        <begin position="387"/>
        <end position="499"/>
    </location>
</feature>
<dbReference type="Pfam" id="PF00534">
    <property type="entry name" value="Glycos_transf_1"/>
    <property type="match status" value="1"/>
</dbReference>
<dbReference type="Proteomes" id="UP000503197">
    <property type="component" value="Chromosome"/>
</dbReference>